<protein>
    <submittedName>
        <fullName evidence="1">Uncharacterized protein</fullName>
    </submittedName>
</protein>
<name>A0A6M3IIH4_9ZZZZ</name>
<sequence>MRYIDGGIEGVDGYTKVSTSVINASYNLARSGYHFLKDRPFESHILAQVYDGLLYRSRIYESRVSPPGVGNFESVALHDDASYSELVGNYGQNTVFADTTQTAFADTPQTTSPQGTLWADVSTLSTLEAVDTPRARFCPAPNSQIIYSNGVESQIWAGDEAKLAVFVVSTSAVTDYLTNGKYYTEKVNNEYADSANVVTLSGSGGTVYWLTASTRPISGASFYVSAANTTTGVTVQCSEWNGTSWVDLAETDGTNGLAKSGQVTFSSTVSTSKTKYLEGAIYYWYLWSCPVGTATIYHVALNVPWQGIVDIWDGVPRQCISFQVVRNGEPDDYTLEVATGSNDLYPIGAKLGGVGVSDYVVATFSDRQHAIAFGMLSGNTVAVTSGTTRGQTVYYWDGSAWTLPTHQYDGTSGLTGTTPLGKSEVLTWQPPSSGNEFPQTLYGTYGYAYKIMYGGTLGTPDEDSVIIDTVYGLPASLDIPNFKFPAFYQNRVFLCGYLKGGEPHRVDFSAPNAPDVWNGTNTSDNGRNSLYIGQGDELTASSTLFNRYGSELYSVQLFFTRGKTYVMQGDDSDKWRIFLVSPTVGCPAPVTVTNIEVGYEMLSEEVLRNVIMWASSTGPMMFDGSVLKPITGIEAYFDPSDSLYVGESAIEEAFAWYDSAKREWNLRLGDYWLAYDLTRRKWFEKETGSARLPMCAFDVQSAVGSRYVYAGLDSGYMVRLEYGNDWDGTAISRVIETGNFFSDEDGWNQTFLRRIKFAWKGMVEDRPLYVSHFGDDATSGTSLFTIPLKRDDEGRVYRYTQSVNQKAWLHRLKFETQTSETSKGSQPIGWGYQFKILREDEQ</sequence>
<gene>
    <name evidence="1" type="ORF">MM415B01679_0009</name>
</gene>
<organism evidence="1">
    <name type="scientific">viral metagenome</name>
    <dbReference type="NCBI Taxonomy" id="1070528"/>
    <lineage>
        <taxon>unclassified sequences</taxon>
        <taxon>metagenomes</taxon>
        <taxon>organismal metagenomes</taxon>
    </lineage>
</organism>
<dbReference type="EMBL" id="MT141263">
    <property type="protein sequence ID" value="QJA57259.1"/>
    <property type="molecule type" value="Genomic_DNA"/>
</dbReference>
<proteinExistence type="predicted"/>
<evidence type="ECO:0000313" key="1">
    <source>
        <dbReference type="EMBL" id="QJA57259.1"/>
    </source>
</evidence>
<dbReference type="AlphaFoldDB" id="A0A6M3IIH4"/>
<accession>A0A6M3IIH4</accession>
<reference evidence="1" key="1">
    <citation type="submission" date="2020-03" db="EMBL/GenBank/DDBJ databases">
        <title>The deep terrestrial virosphere.</title>
        <authorList>
            <person name="Holmfeldt K."/>
            <person name="Nilsson E."/>
            <person name="Simone D."/>
            <person name="Lopez-Fernandez M."/>
            <person name="Wu X."/>
            <person name="de Brujin I."/>
            <person name="Lundin D."/>
            <person name="Andersson A."/>
            <person name="Bertilsson S."/>
            <person name="Dopson M."/>
        </authorList>
    </citation>
    <scope>NUCLEOTIDE SEQUENCE</scope>
    <source>
        <strain evidence="1">MM415B01679</strain>
    </source>
</reference>